<keyword evidence="2" id="KW-0732">Signal</keyword>
<reference evidence="3" key="1">
    <citation type="submission" date="2018-10" db="EMBL/GenBank/DDBJ databases">
        <title>Iterative Subtractive Binning of Freshwater Chronoseries Metagenomes Recovers Nearly Complete Genomes from over Four Hundred Novel Species.</title>
        <authorList>
            <person name="Rodriguez-R L.M."/>
            <person name="Tsementzi D."/>
            <person name="Luo C."/>
            <person name="Konstantinidis K.T."/>
        </authorList>
    </citation>
    <scope>NUCLEOTIDE SEQUENCE</scope>
    <source>
        <strain evidence="3">WB5_2A_028</strain>
    </source>
</reference>
<feature type="chain" id="PRO_5037147215" evidence="2">
    <location>
        <begin position="23"/>
        <end position="439"/>
    </location>
</feature>
<sequence>MRVMRIVGAVILALAFIQPAHAGEGDIIANAFVNPTAKSWWVNCKSVAVKDNCIELIEILDDATGKWIPAIEEKNPYWKAGVDLPIRELATTQPKCGLGNTSHADYCYLFKGAAVDGTDQMLTTLVYSTEEEVGFPRIKISLVGQNGISPKRSKIPGNDNQWVVLKPETSYRLTVISESGGQRAGIAFARMKNPSLTVSKGSDGKTRIITSGSVQEVNEYYVADRSKPNPCNATDGNELTANNYLVEFSINIEPYYREYAALQGTPPGGIFITQNGGCDSRVTVDPDTRMIQVVSTGTHYDIFGDVITGWVEASIRGDMVRKVFKLEPKTMNEAIVEVVSSDGTPQAATYTTKYVTATDTVEIRAYGYHFSSSRIRIKLQPPATAASVSTQPAPPSGKSAQAAPSKNSAAVKVITCKKGKIVKKISGKSPKCPTGYQKI</sequence>
<feature type="signal peptide" evidence="2">
    <location>
        <begin position="1"/>
        <end position="22"/>
    </location>
</feature>
<accession>A0A965LL15</accession>
<dbReference type="Proteomes" id="UP000740727">
    <property type="component" value="Unassembled WGS sequence"/>
</dbReference>
<gene>
    <name evidence="3" type="ORF">EBT44_03685</name>
</gene>
<comment type="caution">
    <text evidence="3">The sequence shown here is derived from an EMBL/GenBank/DDBJ whole genome shotgun (WGS) entry which is preliminary data.</text>
</comment>
<evidence type="ECO:0000256" key="2">
    <source>
        <dbReference type="SAM" id="SignalP"/>
    </source>
</evidence>
<name>A0A965LL15_9PROT</name>
<organism evidence="3 4">
    <name type="scientific">Candidatus Fonsibacter lacus</name>
    <dbReference type="NCBI Taxonomy" id="2576439"/>
    <lineage>
        <taxon>Bacteria</taxon>
        <taxon>Pseudomonadati</taxon>
        <taxon>Pseudomonadota</taxon>
        <taxon>Alphaproteobacteria</taxon>
        <taxon>Candidatus Pelagibacterales</taxon>
        <taxon>Candidatus Pelagibacterales incertae sedis</taxon>
        <taxon>Candidatus Fonsibacter</taxon>
    </lineage>
</organism>
<evidence type="ECO:0000313" key="3">
    <source>
        <dbReference type="EMBL" id="NBR93925.1"/>
    </source>
</evidence>
<feature type="region of interest" description="Disordered" evidence="1">
    <location>
        <begin position="383"/>
        <end position="405"/>
    </location>
</feature>
<proteinExistence type="predicted"/>
<evidence type="ECO:0000313" key="4">
    <source>
        <dbReference type="Proteomes" id="UP000740727"/>
    </source>
</evidence>
<evidence type="ECO:0000256" key="1">
    <source>
        <dbReference type="SAM" id="MobiDB-lite"/>
    </source>
</evidence>
<dbReference type="EMBL" id="RFXN01000036">
    <property type="protein sequence ID" value="NBR93925.1"/>
    <property type="molecule type" value="Genomic_DNA"/>
</dbReference>
<dbReference type="AlphaFoldDB" id="A0A965LL15"/>
<protein>
    <submittedName>
        <fullName evidence="3">Uncharacterized protein</fullName>
    </submittedName>
</protein>